<organism evidence="2 3">
    <name type="scientific">Paenirhodobacter populi</name>
    <dbReference type="NCBI Taxonomy" id="2306993"/>
    <lineage>
        <taxon>Bacteria</taxon>
        <taxon>Pseudomonadati</taxon>
        <taxon>Pseudomonadota</taxon>
        <taxon>Alphaproteobacteria</taxon>
        <taxon>Rhodobacterales</taxon>
        <taxon>Rhodobacter group</taxon>
        <taxon>Paenirhodobacter</taxon>
    </lineage>
</organism>
<dbReference type="AlphaFoldDB" id="A0A443J7C9"/>
<dbReference type="Gene3D" id="3.40.50.150">
    <property type="entry name" value="Vaccinia Virus protein VP39"/>
    <property type="match status" value="1"/>
</dbReference>
<dbReference type="SUPFAM" id="SSF53335">
    <property type="entry name" value="S-adenosyl-L-methionine-dependent methyltransferases"/>
    <property type="match status" value="1"/>
</dbReference>
<reference evidence="2 3" key="1">
    <citation type="submission" date="2019-01" db="EMBL/GenBank/DDBJ databases">
        <title>Sinorhodobacter populi sp. nov. isolated from the symptomatic bark tissue of Populus euramericana canker.</title>
        <authorList>
            <person name="Xu G."/>
        </authorList>
    </citation>
    <scope>NUCLEOTIDE SEQUENCE [LARGE SCALE GENOMIC DNA]</scope>
    <source>
        <strain evidence="2 3">SK2B-1</strain>
    </source>
</reference>
<dbReference type="InterPro" id="IPR029063">
    <property type="entry name" value="SAM-dependent_MTases_sf"/>
</dbReference>
<evidence type="ECO:0000313" key="2">
    <source>
        <dbReference type="EMBL" id="RWR16420.1"/>
    </source>
</evidence>
<feature type="region of interest" description="Disordered" evidence="1">
    <location>
        <begin position="1"/>
        <end position="25"/>
    </location>
</feature>
<protein>
    <recommendedName>
        <fullName evidence="4">DNA methylase adenine-specific domain-containing protein</fullName>
    </recommendedName>
</protein>
<comment type="caution">
    <text evidence="2">The sequence shown here is derived from an EMBL/GenBank/DDBJ whole genome shotgun (WGS) entry which is preliminary data.</text>
</comment>
<evidence type="ECO:0000256" key="1">
    <source>
        <dbReference type="SAM" id="MobiDB-lite"/>
    </source>
</evidence>
<evidence type="ECO:0008006" key="4">
    <source>
        <dbReference type="Google" id="ProtNLM"/>
    </source>
</evidence>
<proteinExistence type="predicted"/>
<reference evidence="2 3" key="2">
    <citation type="submission" date="2019-01" db="EMBL/GenBank/DDBJ databases">
        <authorList>
            <person name="Li Y."/>
        </authorList>
    </citation>
    <scope>NUCLEOTIDE SEQUENCE [LARGE SCALE GENOMIC DNA]</scope>
    <source>
        <strain evidence="2 3">SK2B-1</strain>
    </source>
</reference>
<dbReference type="RefSeq" id="WP_128210510.1">
    <property type="nucleotide sequence ID" value="NZ_JBHRSO010000038.1"/>
</dbReference>
<name>A0A443J7C9_9RHOB</name>
<dbReference type="EMBL" id="SAUZ01000044">
    <property type="protein sequence ID" value="RWR16420.1"/>
    <property type="molecule type" value="Genomic_DNA"/>
</dbReference>
<accession>A0A443J7C9</accession>
<sequence length="161" mass="17857">MRTDREKAADQERISREYQTSVDRRRQGRDGVVVTPVEVVDFQIRSAIEAISLKGRAPDQGVEWLDPFGGTGIFTARLIQIVDLPPNRKRLLAENCVVIELDHDAAQVCANNLSAVVLEETGQSGLIRVICTDTFALDPEADLWYPSLPVVLPSWMNRGAA</sequence>
<dbReference type="Proteomes" id="UP000284476">
    <property type="component" value="Unassembled WGS sequence"/>
</dbReference>
<gene>
    <name evidence="2" type="ORF">D2T30_21755</name>
</gene>
<evidence type="ECO:0000313" key="3">
    <source>
        <dbReference type="Proteomes" id="UP000284476"/>
    </source>
</evidence>